<feature type="region of interest" description="Disordered" evidence="1">
    <location>
        <begin position="119"/>
        <end position="142"/>
    </location>
</feature>
<evidence type="ECO:0008006" key="4">
    <source>
        <dbReference type="Google" id="ProtNLM"/>
    </source>
</evidence>
<evidence type="ECO:0000313" key="3">
    <source>
        <dbReference type="Proteomes" id="UP001628179"/>
    </source>
</evidence>
<dbReference type="InterPro" id="IPR037460">
    <property type="entry name" value="SEST-like"/>
</dbReference>
<dbReference type="Proteomes" id="UP001628179">
    <property type="component" value="Unassembled WGS sequence"/>
</dbReference>
<evidence type="ECO:0000256" key="1">
    <source>
        <dbReference type="SAM" id="MobiDB-lite"/>
    </source>
</evidence>
<dbReference type="SUPFAM" id="SSF52266">
    <property type="entry name" value="SGNH hydrolase"/>
    <property type="match status" value="1"/>
</dbReference>
<comment type="caution">
    <text evidence="2">The sequence shown here is derived from an EMBL/GenBank/DDBJ whole genome shotgun (WGS) entry which is preliminary data.</text>
</comment>
<dbReference type="PANTHER" id="PTHR37981">
    <property type="entry name" value="LIPASE 2"/>
    <property type="match status" value="1"/>
</dbReference>
<proteinExistence type="predicted"/>
<evidence type="ECO:0000313" key="2">
    <source>
        <dbReference type="EMBL" id="GAB1311946.1"/>
    </source>
</evidence>
<dbReference type="GeneID" id="98172901"/>
<dbReference type="InterPro" id="IPR036514">
    <property type="entry name" value="SGNH_hydro_sf"/>
</dbReference>
<organism evidence="2 3">
    <name type="scientific">Madurella fahalii</name>
    <dbReference type="NCBI Taxonomy" id="1157608"/>
    <lineage>
        <taxon>Eukaryota</taxon>
        <taxon>Fungi</taxon>
        <taxon>Dikarya</taxon>
        <taxon>Ascomycota</taxon>
        <taxon>Pezizomycotina</taxon>
        <taxon>Sordariomycetes</taxon>
        <taxon>Sordariomycetidae</taxon>
        <taxon>Sordariales</taxon>
        <taxon>Sordariales incertae sedis</taxon>
        <taxon>Madurella</taxon>
    </lineage>
</organism>
<sequence>MSYLTITTHYVTGYIRFWNEVDTHCDRISWISWPHDKIYLTTTLRRDINSLVSKLNGILRRAVEGLSRAQPGVYFVDEFEQKFDGHRFCEHKKDWKYHNNPIDPKTWFLHYNSPYQDPPAAGTSNGTQFQQNLGNSDTPFQQSLGSNGTLFQQVLNLLISPAHQ</sequence>
<dbReference type="RefSeq" id="XP_070913679.1">
    <property type="nucleotide sequence ID" value="XM_071057578.1"/>
</dbReference>
<dbReference type="PANTHER" id="PTHR37981:SF1">
    <property type="entry name" value="SGNH HYDROLASE-TYPE ESTERASE DOMAIN-CONTAINING PROTEIN"/>
    <property type="match status" value="1"/>
</dbReference>
<accession>A0ABQ0G2F0</accession>
<reference evidence="2 3" key="1">
    <citation type="submission" date="2024-09" db="EMBL/GenBank/DDBJ databases">
        <title>Itraconazole resistance in Madurella fahalii resulting from another homologue of gene encoding cytochrome P450 14-alpha sterol demethylase (CYP51).</title>
        <authorList>
            <person name="Yoshioka I."/>
            <person name="Fahal A.H."/>
            <person name="Kaneko S."/>
            <person name="Yaguchi T."/>
        </authorList>
    </citation>
    <scope>NUCLEOTIDE SEQUENCE [LARGE SCALE GENOMIC DNA]</scope>
    <source>
        <strain evidence="2 3">IFM 68171</strain>
    </source>
</reference>
<keyword evidence="3" id="KW-1185">Reference proteome</keyword>
<gene>
    <name evidence="2" type="ORF">MFIFM68171_02156</name>
</gene>
<feature type="compositionally biased region" description="Polar residues" evidence="1">
    <location>
        <begin position="122"/>
        <end position="142"/>
    </location>
</feature>
<protein>
    <recommendedName>
        <fullName evidence="4">ATPase AAA-type core domain-containing protein</fullName>
    </recommendedName>
</protein>
<dbReference type="Gene3D" id="3.40.50.1110">
    <property type="entry name" value="SGNH hydrolase"/>
    <property type="match status" value="1"/>
</dbReference>
<name>A0ABQ0G2F0_9PEZI</name>
<dbReference type="EMBL" id="BAAFSV010000001">
    <property type="protein sequence ID" value="GAB1311946.1"/>
    <property type="molecule type" value="Genomic_DNA"/>
</dbReference>